<dbReference type="InterPro" id="IPR051168">
    <property type="entry name" value="AASS"/>
</dbReference>
<dbReference type="PANTHER" id="PTHR11133:SF22">
    <property type="entry name" value="ALPHA-AMINOADIPIC SEMIALDEHYDE SYNTHASE, MITOCHONDRIAL"/>
    <property type="match status" value="1"/>
</dbReference>
<dbReference type="Gene3D" id="3.40.50.720">
    <property type="entry name" value="NAD(P)-binding Rossmann-like Domain"/>
    <property type="match status" value="1"/>
</dbReference>
<dbReference type="SUPFAM" id="SSF51735">
    <property type="entry name" value="NAD(P)-binding Rossmann-fold domains"/>
    <property type="match status" value="1"/>
</dbReference>
<evidence type="ECO:0000313" key="3">
    <source>
        <dbReference type="EMBL" id="CAB4009584.1"/>
    </source>
</evidence>
<dbReference type="InterPro" id="IPR005097">
    <property type="entry name" value="Sacchrp_dh_NADP-bd"/>
</dbReference>
<dbReference type="Pfam" id="PF03435">
    <property type="entry name" value="Sacchrp_dh_NADP"/>
    <property type="match status" value="1"/>
</dbReference>
<keyword evidence="1" id="KW-0560">Oxidoreductase</keyword>
<keyword evidence="4" id="KW-1185">Reference proteome</keyword>
<dbReference type="Proteomes" id="UP001152795">
    <property type="component" value="Unassembled WGS sequence"/>
</dbReference>
<evidence type="ECO:0000259" key="2">
    <source>
        <dbReference type="Pfam" id="PF03435"/>
    </source>
</evidence>
<gene>
    <name evidence="3" type="ORF">PACLA_8A084906</name>
</gene>
<name>A0A7D9EFZ6_PARCT</name>
<dbReference type="EMBL" id="CACRXK020006503">
    <property type="protein sequence ID" value="CAB4009584.1"/>
    <property type="molecule type" value="Genomic_DNA"/>
</dbReference>
<dbReference type="InterPro" id="IPR036291">
    <property type="entry name" value="NAD(P)-bd_dom_sf"/>
</dbReference>
<dbReference type="GO" id="GO:0005737">
    <property type="term" value="C:cytoplasm"/>
    <property type="evidence" value="ECO:0007669"/>
    <property type="project" value="TreeGrafter"/>
</dbReference>
<evidence type="ECO:0000313" key="4">
    <source>
        <dbReference type="Proteomes" id="UP001152795"/>
    </source>
</evidence>
<feature type="domain" description="Saccharopine dehydrogenase NADP binding" evidence="2">
    <location>
        <begin position="4"/>
        <end position="78"/>
    </location>
</feature>
<comment type="caution">
    <text evidence="3">The sequence shown here is derived from an EMBL/GenBank/DDBJ whole genome shotgun (WGS) entry which is preliminary data.</text>
</comment>
<sequence>METEEAAALSEAYANASSVSINIQQEQDSLNRLVGDHKLVISLLPFTFHPQVAQMCIQHKVNLVTASYASPDMKKLHQR</sequence>
<dbReference type="AlphaFoldDB" id="A0A7D9EFZ6"/>
<dbReference type="PANTHER" id="PTHR11133">
    <property type="entry name" value="SACCHAROPINE DEHYDROGENASE"/>
    <property type="match status" value="1"/>
</dbReference>
<dbReference type="OrthoDB" id="10059875at2759"/>
<protein>
    <submittedName>
        <fullName evidence="3">Alpha-aminoadipic semialdehyde synthase, mitochondrial</fullName>
    </submittedName>
</protein>
<accession>A0A7D9EFZ6</accession>
<dbReference type="GO" id="GO:0004753">
    <property type="term" value="F:saccharopine dehydrogenase activity"/>
    <property type="evidence" value="ECO:0007669"/>
    <property type="project" value="TreeGrafter"/>
</dbReference>
<proteinExistence type="predicted"/>
<reference evidence="3" key="1">
    <citation type="submission" date="2020-04" db="EMBL/GenBank/DDBJ databases">
        <authorList>
            <person name="Alioto T."/>
            <person name="Alioto T."/>
            <person name="Gomez Garrido J."/>
        </authorList>
    </citation>
    <scope>NUCLEOTIDE SEQUENCE</scope>
    <source>
        <strain evidence="3">A484AB</strain>
    </source>
</reference>
<evidence type="ECO:0000256" key="1">
    <source>
        <dbReference type="ARBA" id="ARBA00023002"/>
    </source>
</evidence>
<dbReference type="GO" id="GO:0019878">
    <property type="term" value="P:lysine biosynthetic process via aminoadipic acid"/>
    <property type="evidence" value="ECO:0007669"/>
    <property type="project" value="TreeGrafter"/>
</dbReference>
<organism evidence="3 4">
    <name type="scientific">Paramuricea clavata</name>
    <name type="common">Red gorgonian</name>
    <name type="synonym">Violescent sea-whip</name>
    <dbReference type="NCBI Taxonomy" id="317549"/>
    <lineage>
        <taxon>Eukaryota</taxon>
        <taxon>Metazoa</taxon>
        <taxon>Cnidaria</taxon>
        <taxon>Anthozoa</taxon>
        <taxon>Octocorallia</taxon>
        <taxon>Malacalcyonacea</taxon>
        <taxon>Plexauridae</taxon>
        <taxon>Paramuricea</taxon>
    </lineage>
</organism>